<dbReference type="InterPro" id="IPR041588">
    <property type="entry name" value="Integrase_H2C2"/>
</dbReference>
<feature type="domain" description="Integrase catalytic" evidence="3">
    <location>
        <begin position="72"/>
        <end position="230"/>
    </location>
</feature>
<comment type="caution">
    <text evidence="4">The sequence shown here is derived from an EMBL/GenBank/DDBJ whole genome shotgun (WGS) entry which is preliminary data.</text>
</comment>
<evidence type="ECO:0000256" key="1">
    <source>
        <dbReference type="ARBA" id="ARBA00039658"/>
    </source>
</evidence>
<dbReference type="OrthoDB" id="8948380at2759"/>
<dbReference type="Gene3D" id="3.30.420.10">
    <property type="entry name" value="Ribonuclease H-like superfamily/Ribonuclease H"/>
    <property type="match status" value="1"/>
</dbReference>
<dbReference type="AlphaFoldDB" id="A0A9D3PNT2"/>
<reference evidence="4" key="1">
    <citation type="submission" date="2021-01" db="EMBL/GenBank/DDBJ databases">
        <authorList>
            <person name="Zahm M."/>
            <person name="Roques C."/>
            <person name="Cabau C."/>
            <person name="Klopp C."/>
            <person name="Donnadieu C."/>
            <person name="Jouanno E."/>
            <person name="Lampietro C."/>
            <person name="Louis A."/>
            <person name="Herpin A."/>
            <person name="Echchiki A."/>
            <person name="Berthelot C."/>
            <person name="Parey E."/>
            <person name="Roest-Crollius H."/>
            <person name="Braasch I."/>
            <person name="Postlethwait J."/>
            <person name="Bobe J."/>
            <person name="Montfort J."/>
            <person name="Bouchez O."/>
            <person name="Begum T."/>
            <person name="Mejri S."/>
            <person name="Adams A."/>
            <person name="Chen W.-J."/>
            <person name="Guiguen Y."/>
        </authorList>
    </citation>
    <scope>NUCLEOTIDE SEQUENCE</scope>
    <source>
        <strain evidence="4">YG-15Mar2019-1</strain>
        <tissue evidence="4">Brain</tissue>
    </source>
</reference>
<dbReference type="InterPro" id="IPR050951">
    <property type="entry name" value="Retrovirus_Pol_polyprotein"/>
</dbReference>
<dbReference type="GO" id="GO:0003676">
    <property type="term" value="F:nucleic acid binding"/>
    <property type="evidence" value="ECO:0007669"/>
    <property type="project" value="InterPro"/>
</dbReference>
<evidence type="ECO:0000256" key="2">
    <source>
        <dbReference type="SAM" id="MobiDB-lite"/>
    </source>
</evidence>
<proteinExistence type="predicted"/>
<dbReference type="InterPro" id="IPR038765">
    <property type="entry name" value="Papain-like_cys_pep_sf"/>
</dbReference>
<dbReference type="InterPro" id="IPR012337">
    <property type="entry name" value="RNaseH-like_sf"/>
</dbReference>
<evidence type="ECO:0000259" key="3">
    <source>
        <dbReference type="PROSITE" id="PS50994"/>
    </source>
</evidence>
<sequence length="621" mass="70894">MSNEEKERVLRECHDNPAIGGHQGRKRTQKKVKSAYYWSTITRDTKQWVEECPKCQMNDTIKTEAPVLHPIAVSEPWSVLCMDLIRPLPTTPSGYKYALTMTDLFTKWVIAEPLRNKSAADVATAVVNKLFDFGLVDKIITDQGREFVNEVNEGIFNTLGVKQCISSAYHPQTNGQDERTNQTLKRALAKYTNETQNDWGSHLKAVVYAINTSEQSSTRYTPHFSMFCRHPKMPEALNSSPIGEDFVIGDFAENMDNRIEQVKALHAEVLTNIEKARKKDEAILSRIYEEETDEQYPLVRINDCQATLQDLKSLCHPQNDFPWLTDAVVDARLAQLAAEAEEVRALPAHTFVSWWRMWNQHSQIDVSVLSCLKVVGHDTPETGNHFILWVLDGPSEQIRVYDSMGIHTGIQSEDLDLLSNAFRDVWDLRCWTISYPSQWLQTDGQNCGVFECTMAELEARSIMVETETPQCSILGYLRQYHATCLAVYAITHMTYKRTLAVLTHYGFGGLTTDGDIECLQRNLLEGTIKSDRMYQWLHPSGSSRMRQLSKPKRFHPAVAQHCEELVGKIGKIAQQVDKDIDVEEFVFEVMIPEVTIQILQKHEGFSRFWAEMSFAVECINI</sequence>
<name>A0A9D3PNT2_MEGAT</name>
<organism evidence="4 5">
    <name type="scientific">Megalops atlanticus</name>
    <name type="common">Tarpon</name>
    <name type="synonym">Clupea gigantea</name>
    <dbReference type="NCBI Taxonomy" id="7932"/>
    <lineage>
        <taxon>Eukaryota</taxon>
        <taxon>Metazoa</taxon>
        <taxon>Chordata</taxon>
        <taxon>Craniata</taxon>
        <taxon>Vertebrata</taxon>
        <taxon>Euteleostomi</taxon>
        <taxon>Actinopterygii</taxon>
        <taxon>Neopterygii</taxon>
        <taxon>Teleostei</taxon>
        <taxon>Elopiformes</taxon>
        <taxon>Megalopidae</taxon>
        <taxon>Megalops</taxon>
    </lineage>
</organism>
<evidence type="ECO:0000313" key="4">
    <source>
        <dbReference type="EMBL" id="KAG7463386.1"/>
    </source>
</evidence>
<dbReference type="SUPFAM" id="SSF53098">
    <property type="entry name" value="Ribonuclease H-like"/>
    <property type="match status" value="1"/>
</dbReference>
<gene>
    <name evidence="4" type="ORF">MATL_G00176020</name>
</gene>
<feature type="region of interest" description="Disordered" evidence="2">
    <location>
        <begin position="1"/>
        <end position="27"/>
    </location>
</feature>
<dbReference type="Pfam" id="PF00665">
    <property type="entry name" value="rve"/>
    <property type="match status" value="1"/>
</dbReference>
<dbReference type="InterPro" id="IPR001584">
    <property type="entry name" value="Integrase_cat-core"/>
</dbReference>
<dbReference type="Pfam" id="PF17921">
    <property type="entry name" value="Integrase_H2C2"/>
    <property type="match status" value="1"/>
</dbReference>
<keyword evidence="5" id="KW-1185">Reference proteome</keyword>
<evidence type="ECO:0000313" key="5">
    <source>
        <dbReference type="Proteomes" id="UP001046870"/>
    </source>
</evidence>
<dbReference type="PROSITE" id="PS50994">
    <property type="entry name" value="INTEGRASE"/>
    <property type="match status" value="1"/>
</dbReference>
<dbReference type="Proteomes" id="UP001046870">
    <property type="component" value="Chromosome 15"/>
</dbReference>
<dbReference type="Gene3D" id="1.10.340.70">
    <property type="match status" value="1"/>
</dbReference>
<feature type="compositionally biased region" description="Basic and acidic residues" evidence="2">
    <location>
        <begin position="1"/>
        <end position="15"/>
    </location>
</feature>
<dbReference type="GO" id="GO:0015074">
    <property type="term" value="P:DNA integration"/>
    <property type="evidence" value="ECO:0007669"/>
    <property type="project" value="InterPro"/>
</dbReference>
<dbReference type="EMBL" id="JAFDVH010000015">
    <property type="protein sequence ID" value="KAG7463386.1"/>
    <property type="molecule type" value="Genomic_DNA"/>
</dbReference>
<dbReference type="InterPro" id="IPR036397">
    <property type="entry name" value="RNaseH_sf"/>
</dbReference>
<dbReference type="PANTHER" id="PTHR37984">
    <property type="entry name" value="PROTEIN CBG26694"/>
    <property type="match status" value="1"/>
</dbReference>
<protein>
    <recommendedName>
        <fullName evidence="1">Gypsy retrotransposon integrase-like protein 1</fullName>
    </recommendedName>
</protein>
<dbReference type="Gene3D" id="3.40.395.10">
    <property type="entry name" value="Adenoviral Proteinase, Chain A"/>
    <property type="match status" value="1"/>
</dbReference>
<dbReference type="SUPFAM" id="SSF54001">
    <property type="entry name" value="Cysteine proteinases"/>
    <property type="match status" value="1"/>
</dbReference>
<accession>A0A9D3PNT2</accession>
<dbReference type="FunFam" id="3.30.420.10:FF:000032">
    <property type="entry name" value="Retrovirus-related Pol polyprotein from transposon 297-like Protein"/>
    <property type="match status" value="1"/>
</dbReference>
<dbReference type="PANTHER" id="PTHR37984:SF15">
    <property type="entry name" value="INTEGRASE CATALYTIC DOMAIN-CONTAINING PROTEIN"/>
    <property type="match status" value="1"/>
</dbReference>